<dbReference type="GO" id="GO:0046872">
    <property type="term" value="F:metal ion binding"/>
    <property type="evidence" value="ECO:0007669"/>
    <property type="project" value="UniProtKB-KW"/>
</dbReference>
<evidence type="ECO:0000256" key="1">
    <source>
        <dbReference type="ARBA" id="ARBA00001946"/>
    </source>
</evidence>
<evidence type="ECO:0000256" key="3">
    <source>
        <dbReference type="ARBA" id="ARBA00022722"/>
    </source>
</evidence>
<comment type="caution">
    <text evidence="9">The sequence shown here is derived from an EMBL/GenBank/DDBJ whole genome shotgun (WGS) entry which is preliminary data.</text>
</comment>
<dbReference type="Pfam" id="PF01850">
    <property type="entry name" value="PIN"/>
    <property type="match status" value="1"/>
</dbReference>
<evidence type="ECO:0000256" key="7">
    <source>
        <dbReference type="ARBA" id="ARBA00038093"/>
    </source>
</evidence>
<keyword evidence="6" id="KW-0460">Magnesium</keyword>
<accession>A0A0G0NMG6</accession>
<keyword evidence="5" id="KW-0378">Hydrolase</keyword>
<comment type="cofactor">
    <cofactor evidence="1">
        <name>Mg(2+)</name>
        <dbReference type="ChEBI" id="CHEBI:18420"/>
    </cofactor>
</comment>
<evidence type="ECO:0000256" key="4">
    <source>
        <dbReference type="ARBA" id="ARBA00022723"/>
    </source>
</evidence>
<feature type="non-terminal residue" evidence="9">
    <location>
        <position position="105"/>
    </location>
</feature>
<comment type="similarity">
    <text evidence="7">Belongs to the PINc/VapC protein family.</text>
</comment>
<dbReference type="PANTHER" id="PTHR33653">
    <property type="entry name" value="RIBONUCLEASE VAPC2"/>
    <property type="match status" value="1"/>
</dbReference>
<proteinExistence type="inferred from homology"/>
<evidence type="ECO:0000259" key="8">
    <source>
        <dbReference type="Pfam" id="PF01850"/>
    </source>
</evidence>
<dbReference type="InterPro" id="IPR029060">
    <property type="entry name" value="PIN-like_dom_sf"/>
</dbReference>
<keyword evidence="4" id="KW-0479">Metal-binding</keyword>
<dbReference type="EMBL" id="LBVC01000026">
    <property type="protein sequence ID" value="KKQ78286.1"/>
    <property type="molecule type" value="Genomic_DNA"/>
</dbReference>
<keyword evidence="2" id="KW-1277">Toxin-antitoxin system</keyword>
<gene>
    <name evidence="9" type="ORF">US99_C0026G0001</name>
</gene>
<feature type="domain" description="PIN" evidence="8">
    <location>
        <begin position="5"/>
        <end position="103"/>
    </location>
</feature>
<dbReference type="Gene3D" id="3.40.50.1010">
    <property type="entry name" value="5'-nuclease"/>
    <property type="match status" value="1"/>
</dbReference>
<dbReference type="GO" id="GO:0016787">
    <property type="term" value="F:hydrolase activity"/>
    <property type="evidence" value="ECO:0007669"/>
    <property type="project" value="UniProtKB-KW"/>
</dbReference>
<reference evidence="9 10" key="1">
    <citation type="journal article" date="2015" name="Nature">
        <title>rRNA introns, odd ribosomes, and small enigmatic genomes across a large radiation of phyla.</title>
        <authorList>
            <person name="Brown C.T."/>
            <person name="Hug L.A."/>
            <person name="Thomas B.C."/>
            <person name="Sharon I."/>
            <person name="Castelle C.J."/>
            <person name="Singh A."/>
            <person name="Wilkins M.J."/>
            <person name="Williams K.H."/>
            <person name="Banfield J.F."/>
        </authorList>
    </citation>
    <scope>NUCLEOTIDE SEQUENCE [LARGE SCALE GENOMIC DNA]</scope>
</reference>
<evidence type="ECO:0000313" key="10">
    <source>
        <dbReference type="Proteomes" id="UP000034324"/>
    </source>
</evidence>
<sequence>MQKFLVDTNVWIDFLNKRENAIDLINKLTQTGEVFSSILTIIELRAGWTDEKSRHFLPIFYAQTKIIDISIEIAELAGRFLQVYKTKGISLSTVDTIIGSTAIME</sequence>
<dbReference type="InterPro" id="IPR050556">
    <property type="entry name" value="Type_II_TA_system_RNase"/>
</dbReference>
<keyword evidence="3" id="KW-0540">Nuclease</keyword>
<dbReference type="PANTHER" id="PTHR33653:SF1">
    <property type="entry name" value="RIBONUCLEASE VAPC2"/>
    <property type="match status" value="1"/>
</dbReference>
<dbReference type="Proteomes" id="UP000034324">
    <property type="component" value="Unassembled WGS sequence"/>
</dbReference>
<protein>
    <recommendedName>
        <fullName evidence="8">PIN domain-containing protein</fullName>
    </recommendedName>
</protein>
<evidence type="ECO:0000256" key="6">
    <source>
        <dbReference type="ARBA" id="ARBA00022842"/>
    </source>
</evidence>
<dbReference type="InterPro" id="IPR002716">
    <property type="entry name" value="PIN_dom"/>
</dbReference>
<evidence type="ECO:0000256" key="2">
    <source>
        <dbReference type="ARBA" id="ARBA00022649"/>
    </source>
</evidence>
<dbReference type="GO" id="GO:0004518">
    <property type="term" value="F:nuclease activity"/>
    <property type="evidence" value="ECO:0007669"/>
    <property type="project" value="UniProtKB-KW"/>
</dbReference>
<evidence type="ECO:0000256" key="5">
    <source>
        <dbReference type="ARBA" id="ARBA00022801"/>
    </source>
</evidence>
<evidence type="ECO:0000313" key="9">
    <source>
        <dbReference type="EMBL" id="KKQ78286.1"/>
    </source>
</evidence>
<name>A0A0G0NMG6_9BACT</name>
<dbReference type="AlphaFoldDB" id="A0A0G0NMG6"/>
<dbReference type="SUPFAM" id="SSF88723">
    <property type="entry name" value="PIN domain-like"/>
    <property type="match status" value="1"/>
</dbReference>
<organism evidence="9 10">
    <name type="scientific">Candidatus Daviesbacteria bacterium GW2011_GWF2_38_6</name>
    <dbReference type="NCBI Taxonomy" id="1618432"/>
    <lineage>
        <taxon>Bacteria</taxon>
        <taxon>Candidatus Daviesiibacteriota</taxon>
    </lineage>
</organism>